<evidence type="ECO:0000256" key="4">
    <source>
        <dbReference type="ARBA" id="ARBA00022597"/>
    </source>
</evidence>
<dbReference type="PANTHER" id="PTHR33989:SF11">
    <property type="entry name" value="LICHENAN PERMEASE IIC COMPONENT"/>
    <property type="match status" value="1"/>
</dbReference>
<dbReference type="GO" id="GO:0009401">
    <property type="term" value="P:phosphoenolpyruvate-dependent sugar phosphotransferase system"/>
    <property type="evidence" value="ECO:0007669"/>
    <property type="project" value="InterPro"/>
</dbReference>
<name>A0A5B8J9N4_9MOLU</name>
<evidence type="ECO:0000313" key="10">
    <source>
        <dbReference type="Proteomes" id="UP000318927"/>
    </source>
</evidence>
<comment type="subcellular location">
    <subcellularLocation>
        <location evidence="1">Cell membrane</location>
        <topology evidence="1">Multi-pass membrane protein</topology>
    </subcellularLocation>
</comment>
<accession>A0A5B8J9N4</accession>
<organism evidence="9 10">
    <name type="scientific">Mycoplasma anserisalpingitidis</name>
    <dbReference type="NCBI Taxonomy" id="519450"/>
    <lineage>
        <taxon>Bacteria</taxon>
        <taxon>Bacillati</taxon>
        <taxon>Mycoplasmatota</taxon>
        <taxon>Mollicutes</taxon>
        <taxon>Mycoplasmataceae</taxon>
        <taxon>Mycoplasma</taxon>
    </lineage>
</organism>
<evidence type="ECO:0000256" key="7">
    <source>
        <dbReference type="ARBA" id="ARBA00023136"/>
    </source>
</evidence>
<keyword evidence="5" id="KW-0812">Transmembrane</keyword>
<proteinExistence type="predicted"/>
<dbReference type="AlphaFoldDB" id="A0A5B8J9N4"/>
<keyword evidence="2 8" id="KW-0813">Transport</keyword>
<keyword evidence="4 8" id="KW-0762">Sugar transport</keyword>
<dbReference type="GO" id="GO:0005886">
    <property type="term" value="C:plasma membrane"/>
    <property type="evidence" value="ECO:0007669"/>
    <property type="project" value="UniProtKB-SubCell"/>
</dbReference>
<dbReference type="InterPro" id="IPR004501">
    <property type="entry name" value="PTS_EIIC_3"/>
</dbReference>
<reference evidence="9 10" key="1">
    <citation type="journal article" date="2019" name="Microbiol. Resour. Announc.">
        <title>Complete Genome Sequences of Three Mycoplasma anserisalpingitis (Mycoplasma sp. 1220) Strains.</title>
        <authorList>
            <person name="Grozner D."/>
            <person name="Forro B."/>
            <person name="Kovacs A.B."/>
            <person name="Marton S."/>
            <person name="Banyai K."/>
            <person name="Kreizinger Z."/>
            <person name="Sulyok K.M."/>
            <person name="Gyuranecz M."/>
        </authorList>
    </citation>
    <scope>NUCLEOTIDE SEQUENCE [LARGE SCALE GENOMIC DNA]</scope>
    <source>
        <strain evidence="9 10">ATCC:BAA-2147</strain>
    </source>
</reference>
<dbReference type="InterPro" id="IPR003352">
    <property type="entry name" value="PTS_EIIC"/>
</dbReference>
<keyword evidence="6" id="KW-1133">Transmembrane helix</keyword>
<dbReference type="GO" id="GO:1901264">
    <property type="term" value="P:carbohydrate derivative transport"/>
    <property type="evidence" value="ECO:0007669"/>
    <property type="project" value="TreeGrafter"/>
</dbReference>
<dbReference type="Pfam" id="PF02378">
    <property type="entry name" value="PTS_EIIC"/>
    <property type="match status" value="1"/>
</dbReference>
<dbReference type="GO" id="GO:0008982">
    <property type="term" value="F:protein-N(PI)-phosphohistidine-sugar phosphotransferase activity"/>
    <property type="evidence" value="ECO:0007669"/>
    <property type="project" value="UniProtKB-UniRule"/>
</dbReference>
<evidence type="ECO:0000256" key="2">
    <source>
        <dbReference type="ARBA" id="ARBA00022448"/>
    </source>
</evidence>
<sequence>MKKEKTKNSKVTNLLKSIERIFMPIMAKIGENRYINAIRNGMISIIPILLIGSTFMIIFFFPIGASETLGQNVLMQANGGKWAYLLMLPYRLTYPMLGLFAVIGISRSLAKTYKLDEHQAILMTLIAYLISITGPTYKSIGNPSFTTGSFGSATVFGGILVSIFSVEIFRICTKYNIMIRLPKSVPAVVAKPFNALIPMLLVMIPCLFVFNYLEFNIHSYANYILAPLQGLFAGNNYLGFVLVVLLIMILWIAGIHGVSVVGALARPFWLVAIAENTQLLESLKVTQLFAKDGGTIITEPFFQWFVWIGGAGATFGLVLVMLLFAKSKYIRAITYPSIIPGLCNINEPIIFGYPLVLNPYLALPAILSPIVLGTITFICMSLNIIPVATQTAGWTLPTPVGALLSTGLSWQACLFTFVLMFISALVWFPFAKAYDRKMVREEIEQETQERIEQAKKDKVEYNEELIREQVRKEINSRSIFKRKNKVKSA</sequence>
<dbReference type="PANTHER" id="PTHR33989">
    <property type="match status" value="1"/>
</dbReference>
<evidence type="ECO:0000256" key="8">
    <source>
        <dbReference type="PIRNR" id="PIRNR006351"/>
    </source>
</evidence>
<evidence type="ECO:0000256" key="5">
    <source>
        <dbReference type="ARBA" id="ARBA00022692"/>
    </source>
</evidence>
<evidence type="ECO:0000256" key="6">
    <source>
        <dbReference type="ARBA" id="ARBA00022989"/>
    </source>
</evidence>
<keyword evidence="10" id="KW-1185">Reference proteome</keyword>
<evidence type="ECO:0000313" key="9">
    <source>
        <dbReference type="EMBL" id="QDY87119.1"/>
    </source>
</evidence>
<protein>
    <recommendedName>
        <fullName evidence="8">Permease IIC component</fullName>
    </recommendedName>
</protein>
<dbReference type="EMBL" id="CP042295">
    <property type="protein sequence ID" value="QDY87119.1"/>
    <property type="molecule type" value="Genomic_DNA"/>
</dbReference>
<dbReference type="RefSeq" id="WP_146367572.1">
    <property type="nucleotide sequence ID" value="NZ_CP041664.1"/>
</dbReference>
<evidence type="ECO:0000256" key="1">
    <source>
        <dbReference type="ARBA" id="ARBA00004651"/>
    </source>
</evidence>
<dbReference type="InterPro" id="IPR004796">
    <property type="entry name" value="PTS_IIC_cello"/>
</dbReference>
<dbReference type="Proteomes" id="UP000318927">
    <property type="component" value="Chromosome"/>
</dbReference>
<dbReference type="PROSITE" id="PS51105">
    <property type="entry name" value="PTS_EIIC_TYPE_3"/>
    <property type="match status" value="1"/>
</dbReference>
<gene>
    <name evidence="9" type="ORF">FRW55_03065</name>
</gene>
<evidence type="ECO:0000256" key="3">
    <source>
        <dbReference type="ARBA" id="ARBA00022475"/>
    </source>
</evidence>
<dbReference type="NCBIfam" id="TIGR00410">
    <property type="entry name" value="lacE"/>
    <property type="match status" value="1"/>
</dbReference>
<keyword evidence="3 8" id="KW-1003">Cell membrane</keyword>
<dbReference type="OrthoDB" id="1550290at2"/>
<keyword evidence="7 8" id="KW-0472">Membrane</keyword>
<dbReference type="InterPro" id="IPR051088">
    <property type="entry name" value="PTS_Sugar-EIIC/EIIB"/>
</dbReference>
<dbReference type="PIRSF" id="PIRSF006351">
    <property type="entry name" value="PTS_EIIC-Cellobiose"/>
    <property type="match status" value="1"/>
</dbReference>
<comment type="function">
    <text evidence="8">The phosphoenolpyruvate-dependent sugar phosphotransferase system (PTS), a major carbohydrate active -transport system, catalyzes the phosphorylation of incoming sugar substrates concomitant with their translocation across the cell membrane.</text>
</comment>
<dbReference type="KEGG" id="mans:FRW55_03065"/>